<dbReference type="EMBL" id="UYRS01000051">
    <property type="protein sequence ID" value="VDK20866.1"/>
    <property type="molecule type" value="Genomic_DNA"/>
</dbReference>
<evidence type="ECO:0000256" key="13">
    <source>
        <dbReference type="SAM" id="MobiDB-lite"/>
    </source>
</evidence>
<comment type="subcellular location">
    <subcellularLocation>
        <location evidence="1 11">Cytoplasm</location>
        <location evidence="1 11">Cytoskeleton</location>
    </subcellularLocation>
</comment>
<evidence type="ECO:0000256" key="4">
    <source>
        <dbReference type="ARBA" id="ARBA00022701"/>
    </source>
</evidence>
<reference evidence="16" key="1">
    <citation type="submission" date="2017-02" db="UniProtKB">
        <authorList>
            <consortium name="WormBaseParasite"/>
        </authorList>
    </citation>
    <scope>IDENTIFICATION</scope>
</reference>
<evidence type="ECO:0000256" key="8">
    <source>
        <dbReference type="ARBA" id="ARBA00023175"/>
    </source>
</evidence>
<accession>A0A0R3VT65</accession>
<feature type="region of interest" description="Disordered" evidence="13">
    <location>
        <begin position="30"/>
        <end position="50"/>
    </location>
</feature>
<protein>
    <recommendedName>
        <fullName evidence="11">Kinesin light chain</fullName>
    </recommendedName>
</protein>
<keyword evidence="6 10" id="KW-0802">TPR repeat</keyword>
<keyword evidence="9 11" id="KW-0206">Cytoskeleton</keyword>
<dbReference type="SUPFAM" id="SSF48452">
    <property type="entry name" value="TPR-like"/>
    <property type="match status" value="1"/>
</dbReference>
<keyword evidence="3 11" id="KW-0963">Cytoplasm</keyword>
<dbReference type="STRING" id="60517.A0A0R3VT65"/>
<evidence type="ECO:0000256" key="6">
    <source>
        <dbReference type="ARBA" id="ARBA00022803"/>
    </source>
</evidence>
<dbReference type="FunFam" id="1.25.40.10:FF:000003">
    <property type="entry name" value="kinesin light chain isoform X1"/>
    <property type="match status" value="1"/>
</dbReference>
<keyword evidence="4 11" id="KW-0493">Microtubule</keyword>
<dbReference type="Pfam" id="PF13424">
    <property type="entry name" value="TPR_12"/>
    <property type="match status" value="2"/>
</dbReference>
<dbReference type="OrthoDB" id="413723at2759"/>
<feature type="coiled-coil region" evidence="12">
    <location>
        <begin position="76"/>
        <end position="131"/>
    </location>
</feature>
<comment type="subunit">
    <text evidence="11">Oligomeric complex composed of two heavy chains and two light chains.</text>
</comment>
<evidence type="ECO:0000256" key="5">
    <source>
        <dbReference type="ARBA" id="ARBA00022737"/>
    </source>
</evidence>
<dbReference type="GO" id="GO:0007018">
    <property type="term" value="P:microtubule-based movement"/>
    <property type="evidence" value="ECO:0007669"/>
    <property type="project" value="TreeGrafter"/>
</dbReference>
<evidence type="ECO:0000256" key="12">
    <source>
        <dbReference type="SAM" id="Coils"/>
    </source>
</evidence>
<dbReference type="WBParaSite" id="TASK_0000041001-mRNA-1">
    <property type="protein sequence ID" value="TASK_0000041001-mRNA-1"/>
    <property type="gene ID" value="TASK_0000041001"/>
</dbReference>
<evidence type="ECO:0000313" key="14">
    <source>
        <dbReference type="EMBL" id="VDK20866.1"/>
    </source>
</evidence>
<evidence type="ECO:0000256" key="11">
    <source>
        <dbReference type="RuleBase" id="RU367020"/>
    </source>
</evidence>
<dbReference type="InterPro" id="IPR002151">
    <property type="entry name" value="Kinesin_light"/>
</dbReference>
<evidence type="ECO:0000256" key="10">
    <source>
        <dbReference type="PROSITE-ProRule" id="PRU00339"/>
    </source>
</evidence>
<name>A0A0R3VT65_TAEAS</name>
<dbReference type="GO" id="GO:0019894">
    <property type="term" value="F:kinesin binding"/>
    <property type="evidence" value="ECO:0007669"/>
    <property type="project" value="TreeGrafter"/>
</dbReference>
<evidence type="ECO:0000313" key="16">
    <source>
        <dbReference type="WBParaSite" id="TASK_0000041001-mRNA-1"/>
    </source>
</evidence>
<dbReference type="AlphaFoldDB" id="A0A0R3VT65"/>
<dbReference type="Pfam" id="PF13374">
    <property type="entry name" value="TPR_10"/>
    <property type="match status" value="2"/>
</dbReference>
<keyword evidence="15" id="KW-1185">Reference proteome</keyword>
<evidence type="ECO:0000256" key="9">
    <source>
        <dbReference type="ARBA" id="ARBA00023212"/>
    </source>
</evidence>
<gene>
    <name evidence="14" type="ORF">TASK_LOCUS411</name>
</gene>
<keyword evidence="5" id="KW-0677">Repeat</keyword>
<proteinExistence type="inferred from homology"/>
<keyword evidence="7 12" id="KW-0175">Coiled coil</keyword>
<dbReference type="GO" id="GO:0005874">
    <property type="term" value="C:microtubule"/>
    <property type="evidence" value="ECO:0007669"/>
    <property type="project" value="UniProtKB-UniRule"/>
</dbReference>
<evidence type="ECO:0000313" key="15">
    <source>
        <dbReference type="Proteomes" id="UP000282613"/>
    </source>
</evidence>
<dbReference type="SMART" id="SM00028">
    <property type="entry name" value="TPR"/>
    <property type="match status" value="4"/>
</dbReference>
<dbReference type="Gene3D" id="1.25.40.10">
    <property type="entry name" value="Tetratricopeptide repeat domain"/>
    <property type="match status" value="1"/>
</dbReference>
<evidence type="ECO:0000256" key="1">
    <source>
        <dbReference type="ARBA" id="ARBA00004245"/>
    </source>
</evidence>
<sequence length="483" mass="54316">MEDFSQSEIMVQLRSSMKVLDSLRNEHKAALEELTKGSETNGQPKPPKVESLESFIDKIERAIGDGDELLAVSDYLQISEAEKQRLKAQSRRLLHENRWLREELANLQAQYRQSQVKVVALEEEINNLKFANEMAKYDAPDQSGLPGGDAGGKDAKSGDGQDRDESDQDGRSLLIINNYEIPARLRTLHNLVIQYASEGRYEVAVPLCKQALEDLERTSGRDHPDVATMLNILALVYRDQNKYKEAAHLLNEALVIRERHLGPNHPAVAATLNNLAVLYGKRGKYMEAEPLCKRALEIREKVLGSDHPDVAKQLNNLALLCQNQGKYAEVERYYQRALNIYTVCFGANDPNVTKTKTNLASAYLKQAKYAEAEALYKEILTRAHELEYGKVTDENKPIWMLAEDRQNGKWNPSLASQAMSSCFPVFCSPTVATTLRNLGALYRRLGKFDAAEVIEECAGRPGKAVEVISPFFLFIYINALNEL</sequence>
<dbReference type="Proteomes" id="UP000282613">
    <property type="component" value="Unassembled WGS sequence"/>
</dbReference>
<dbReference type="PANTHER" id="PTHR45783:SF3">
    <property type="entry name" value="KINESIN LIGHT CHAIN"/>
    <property type="match status" value="1"/>
</dbReference>
<evidence type="ECO:0000256" key="2">
    <source>
        <dbReference type="ARBA" id="ARBA00009622"/>
    </source>
</evidence>
<dbReference type="InterPro" id="IPR011990">
    <property type="entry name" value="TPR-like_helical_dom_sf"/>
</dbReference>
<feature type="region of interest" description="Disordered" evidence="13">
    <location>
        <begin position="138"/>
        <end position="169"/>
    </location>
</feature>
<feature type="repeat" description="TPR" evidence="10">
    <location>
        <begin position="227"/>
        <end position="260"/>
    </location>
</feature>
<comment type="function">
    <text evidence="11">Kinesin is a microtubule-associated force-producing protein that play a role in organelle transport.</text>
</comment>
<evidence type="ECO:0000256" key="3">
    <source>
        <dbReference type="ARBA" id="ARBA00022490"/>
    </source>
</evidence>
<dbReference type="GO" id="GO:0005737">
    <property type="term" value="C:cytoplasm"/>
    <property type="evidence" value="ECO:0007669"/>
    <property type="project" value="TreeGrafter"/>
</dbReference>
<feature type="compositionally biased region" description="Basic and acidic residues" evidence="13">
    <location>
        <begin position="151"/>
        <end position="163"/>
    </location>
</feature>
<comment type="similarity">
    <text evidence="2 11">Belongs to the kinesin light chain family.</text>
</comment>
<keyword evidence="8 11" id="KW-0505">Motor protein</keyword>
<dbReference type="PANTHER" id="PTHR45783">
    <property type="entry name" value="KINESIN LIGHT CHAIN"/>
    <property type="match status" value="1"/>
</dbReference>
<dbReference type="GO" id="GO:0005871">
    <property type="term" value="C:kinesin complex"/>
    <property type="evidence" value="ECO:0007669"/>
    <property type="project" value="UniProtKB-UniRule"/>
</dbReference>
<dbReference type="PROSITE" id="PS50005">
    <property type="entry name" value="TPR"/>
    <property type="match status" value="1"/>
</dbReference>
<dbReference type="InterPro" id="IPR019734">
    <property type="entry name" value="TPR_rpt"/>
</dbReference>
<reference evidence="14 15" key="2">
    <citation type="submission" date="2018-11" db="EMBL/GenBank/DDBJ databases">
        <authorList>
            <consortium name="Pathogen Informatics"/>
        </authorList>
    </citation>
    <scope>NUCLEOTIDE SEQUENCE [LARGE SCALE GENOMIC DNA]</scope>
</reference>
<organism evidence="16">
    <name type="scientific">Taenia asiatica</name>
    <name type="common">Asian tapeworm</name>
    <dbReference type="NCBI Taxonomy" id="60517"/>
    <lineage>
        <taxon>Eukaryota</taxon>
        <taxon>Metazoa</taxon>
        <taxon>Spiralia</taxon>
        <taxon>Lophotrochozoa</taxon>
        <taxon>Platyhelminthes</taxon>
        <taxon>Cestoda</taxon>
        <taxon>Eucestoda</taxon>
        <taxon>Cyclophyllidea</taxon>
        <taxon>Taeniidae</taxon>
        <taxon>Taenia</taxon>
    </lineage>
</organism>
<evidence type="ECO:0000256" key="7">
    <source>
        <dbReference type="ARBA" id="ARBA00023054"/>
    </source>
</evidence>
<dbReference type="PRINTS" id="PR00381">
    <property type="entry name" value="KINESINLIGHT"/>
</dbReference>